<feature type="compositionally biased region" description="Acidic residues" evidence="1">
    <location>
        <begin position="234"/>
        <end position="249"/>
    </location>
</feature>
<feature type="compositionally biased region" description="Basic residues" evidence="1">
    <location>
        <begin position="516"/>
        <end position="525"/>
    </location>
</feature>
<feature type="region of interest" description="Disordered" evidence="1">
    <location>
        <begin position="75"/>
        <end position="97"/>
    </location>
</feature>
<dbReference type="EMBL" id="BGZK01004530">
    <property type="protein sequence ID" value="GBP09480.1"/>
    <property type="molecule type" value="Genomic_DNA"/>
</dbReference>
<evidence type="ECO:0000313" key="2">
    <source>
        <dbReference type="EMBL" id="GBP09480.1"/>
    </source>
</evidence>
<dbReference type="AlphaFoldDB" id="A0A4C1T7F6"/>
<protein>
    <submittedName>
        <fullName evidence="2">Uncharacterized protein</fullName>
    </submittedName>
</protein>
<reference evidence="2 3" key="1">
    <citation type="journal article" date="2019" name="Commun. Biol.">
        <title>The bagworm genome reveals a unique fibroin gene that provides high tensile strength.</title>
        <authorList>
            <person name="Kono N."/>
            <person name="Nakamura H."/>
            <person name="Ohtoshi R."/>
            <person name="Tomita M."/>
            <person name="Numata K."/>
            <person name="Arakawa K."/>
        </authorList>
    </citation>
    <scope>NUCLEOTIDE SEQUENCE [LARGE SCALE GENOMIC DNA]</scope>
</reference>
<feature type="compositionally biased region" description="Polar residues" evidence="1">
    <location>
        <begin position="75"/>
        <end position="92"/>
    </location>
</feature>
<dbReference type="OrthoDB" id="7872933at2759"/>
<feature type="region of interest" description="Disordered" evidence="1">
    <location>
        <begin position="509"/>
        <end position="545"/>
    </location>
</feature>
<sequence>MSTRSSLDLSEFFNDDDSGEPFCRLYEKKNRSKIRFSKTKCAFTDCETDRLSFNVQLEKLPPQPDEVEIMHSPQVQETNRTSTAEQPKSAKQQAGGRRTLLQEFESTMGGTTNFDPPICSTPISHLAKNNPELCMNANNLDEIENIEANNEIAPITIFPTPNVEIPETQQTQARSKDTSLLISSSNKQQIVVIPVNHTITKVTSQDKDKNIKSSRNQQINSCSSTVQSQSFQQAEDDLNLDDILTDDEENTPKSTLQDSQHTSEIPLNLAPSSYNLRKKQKRILKKKLYEANSPCPIPEPEVEIPPSAHNKKQINKKGAKPLNRPPGIPLNGEKYAQELARMSNYEILDLRKRNSMDQIFVISRRKSRRSLEEISKKKHVLNEQIEQEILKRNLDNVIQRSVCQSDQENGEGERLPVPYNFQDSVPAREENRSILTSLNLLEENSTDRVKFKKPIANKSDVAAEGGSLRRSKRGHVPLCRAPILDIFYQQELKRLELYEKRREQQIKKRREEAKQIKKLNKKNKTLKSTNSKSSKRTENVSENDDAPNDCSCEFQVALTNFTELQGVEYAFMIPRKEQVWVIYVSNHIKANQEKAKRFELHFINLMGLFQVRVNSVECVLGVGDMIAIKKLAHYDIKNISDDIGILMVVKK</sequence>
<proteinExistence type="predicted"/>
<dbReference type="Proteomes" id="UP000299102">
    <property type="component" value="Unassembled WGS sequence"/>
</dbReference>
<name>A0A4C1T7F6_EUMVA</name>
<comment type="caution">
    <text evidence="2">The sequence shown here is derived from an EMBL/GenBank/DDBJ whole genome shotgun (WGS) entry which is preliminary data.</text>
</comment>
<evidence type="ECO:0000313" key="3">
    <source>
        <dbReference type="Proteomes" id="UP000299102"/>
    </source>
</evidence>
<accession>A0A4C1T7F6</accession>
<feature type="compositionally biased region" description="Polar residues" evidence="1">
    <location>
        <begin position="252"/>
        <end position="266"/>
    </location>
</feature>
<evidence type="ECO:0000256" key="1">
    <source>
        <dbReference type="SAM" id="MobiDB-lite"/>
    </source>
</evidence>
<organism evidence="2 3">
    <name type="scientific">Eumeta variegata</name>
    <name type="common">Bagworm moth</name>
    <name type="synonym">Eumeta japonica</name>
    <dbReference type="NCBI Taxonomy" id="151549"/>
    <lineage>
        <taxon>Eukaryota</taxon>
        <taxon>Metazoa</taxon>
        <taxon>Ecdysozoa</taxon>
        <taxon>Arthropoda</taxon>
        <taxon>Hexapoda</taxon>
        <taxon>Insecta</taxon>
        <taxon>Pterygota</taxon>
        <taxon>Neoptera</taxon>
        <taxon>Endopterygota</taxon>
        <taxon>Lepidoptera</taxon>
        <taxon>Glossata</taxon>
        <taxon>Ditrysia</taxon>
        <taxon>Tineoidea</taxon>
        <taxon>Psychidae</taxon>
        <taxon>Oiketicinae</taxon>
        <taxon>Eumeta</taxon>
    </lineage>
</organism>
<feature type="compositionally biased region" description="Polar residues" evidence="1">
    <location>
        <begin position="213"/>
        <end position="233"/>
    </location>
</feature>
<feature type="region of interest" description="Disordered" evidence="1">
    <location>
        <begin position="300"/>
        <end position="328"/>
    </location>
</feature>
<gene>
    <name evidence="2" type="ORF">EVAR_72045_1</name>
</gene>
<feature type="compositionally biased region" description="Basic residues" evidence="1">
    <location>
        <begin position="309"/>
        <end position="319"/>
    </location>
</feature>
<dbReference type="STRING" id="151549.A0A4C1T7F6"/>
<feature type="region of interest" description="Disordered" evidence="1">
    <location>
        <begin position="204"/>
        <end position="266"/>
    </location>
</feature>
<keyword evidence="3" id="KW-1185">Reference proteome</keyword>